<dbReference type="Gene3D" id="2.60.120.180">
    <property type="match status" value="1"/>
</dbReference>
<feature type="signal peptide" evidence="1">
    <location>
        <begin position="1"/>
        <end position="24"/>
    </location>
</feature>
<proteinExistence type="predicted"/>
<dbReference type="EMBL" id="WTYJ01000001">
    <property type="protein sequence ID" value="MXO97369.1"/>
    <property type="molecule type" value="Genomic_DNA"/>
</dbReference>
<feature type="chain" id="PRO_5026027935" evidence="1">
    <location>
        <begin position="25"/>
        <end position="276"/>
    </location>
</feature>
<dbReference type="GO" id="GO:0004553">
    <property type="term" value="F:hydrolase activity, hydrolyzing O-glycosyl compounds"/>
    <property type="evidence" value="ECO:0007669"/>
    <property type="project" value="InterPro"/>
</dbReference>
<evidence type="ECO:0000313" key="3">
    <source>
        <dbReference type="Proteomes" id="UP000469430"/>
    </source>
</evidence>
<dbReference type="RefSeq" id="WP_160758957.1">
    <property type="nucleotide sequence ID" value="NZ_JBHSCP010000001.1"/>
</dbReference>
<dbReference type="Proteomes" id="UP000469430">
    <property type="component" value="Unassembled WGS sequence"/>
</dbReference>
<reference evidence="2 3" key="1">
    <citation type="submission" date="2019-12" db="EMBL/GenBank/DDBJ databases">
        <title>Genomic-based taxomic classification of the family Erythrobacteraceae.</title>
        <authorList>
            <person name="Xu L."/>
        </authorList>
    </citation>
    <scope>NUCLEOTIDE SEQUENCE [LARGE SCALE GENOMIC DNA]</scope>
    <source>
        <strain evidence="2 3">S36</strain>
    </source>
</reference>
<keyword evidence="3" id="KW-1185">Reference proteome</keyword>
<dbReference type="OrthoDB" id="8435598at2"/>
<dbReference type="SUPFAM" id="SSF49899">
    <property type="entry name" value="Concanavalin A-like lectins/glucanases"/>
    <property type="match status" value="1"/>
</dbReference>
<accession>A0A6I4TPX1</accession>
<organism evidence="2 3">
    <name type="scientific">Croceibacterium xixiisoli</name>
    <dbReference type="NCBI Taxonomy" id="1476466"/>
    <lineage>
        <taxon>Bacteria</taxon>
        <taxon>Pseudomonadati</taxon>
        <taxon>Pseudomonadota</taxon>
        <taxon>Alphaproteobacteria</taxon>
        <taxon>Sphingomonadales</taxon>
        <taxon>Erythrobacteraceae</taxon>
        <taxon>Croceibacterium</taxon>
    </lineage>
</organism>
<evidence type="ECO:0000313" key="2">
    <source>
        <dbReference type="EMBL" id="MXO97369.1"/>
    </source>
</evidence>
<protein>
    <submittedName>
        <fullName evidence="2">Uncharacterized protein</fullName>
    </submittedName>
</protein>
<keyword evidence="1" id="KW-0732">Signal</keyword>
<comment type="caution">
    <text evidence="2">The sequence shown here is derived from an EMBL/GenBank/DDBJ whole genome shotgun (WGS) entry which is preliminary data.</text>
</comment>
<gene>
    <name evidence="2" type="ORF">GRI97_00015</name>
</gene>
<dbReference type="InterPro" id="IPR013319">
    <property type="entry name" value="GH11/12"/>
</dbReference>
<name>A0A6I4TPX1_9SPHN</name>
<dbReference type="AlphaFoldDB" id="A0A6I4TPX1"/>
<sequence>MIKRTLGALFAGMLLFILPANALAQSSGSAPGSSARQSRQLADKEYFTRGQYLAFAAPWCADRNKELTIGRDLHASIALDPDRFPAGVTIRSHAPSHDPGRYGCGVYAYNHVAFGNYNDGSARQPVVPAQVKAIGRLSADFDLRFSGDGQFNVLQEFFLTRNAGSHRRQVLEIGYFLHASDTALRFARGGRGYRDYTDPQGRVWKMYRVQRFLMLFPADGDLASGSIDIGHLLNELVARKLLTGDEWFNGLGLGVEPVEGDSTLHIGNWRVDYDPR</sequence>
<evidence type="ECO:0000256" key="1">
    <source>
        <dbReference type="SAM" id="SignalP"/>
    </source>
</evidence>
<dbReference type="InterPro" id="IPR013320">
    <property type="entry name" value="ConA-like_dom_sf"/>
</dbReference>